<name>A0A914QPD5_9BILA</name>
<feature type="compositionally biased region" description="Polar residues" evidence="1">
    <location>
        <begin position="298"/>
        <end position="315"/>
    </location>
</feature>
<dbReference type="AlphaFoldDB" id="A0A914QPD5"/>
<sequence length="415" mass="45873">MTKTPPSTPGPAPAPAIDPNVLAAADAAALAHIQSQNPTQSPTTNRSFPAIPTFRPDLAKANYASTWFAKLESLFRLQNFTDGEKCALAVSALDESAFEDVSRALLPDKIQALTNFAKLQTTMINLYDRSESVFAKRYAAFNLEWKGPEYESPAAYAARVREHVGAMDWSTFNEAAGETMCMLLGMKHPALESFRMQILNLLTKDPATSMNTCVAAMNAALQTHHDQRLVVNPNINYVQAKKVANPSSSPRKGEKQYASCLSCGADHDRRSCKFRDAVCNFCHFSGHIEKVCRKKANNSRSFSDPENPNASNSKPPSRRPYIQNIRVEETSSTSSSPSKAKQPSVFRVNTVKVASTTPCSHASTAASSIPYSAQNPANLFHRGDFVQWRDEESNAWMFGRVTHCYNREFITKNIY</sequence>
<feature type="region of interest" description="Disordered" evidence="1">
    <location>
        <begin position="298"/>
        <end position="320"/>
    </location>
</feature>
<organism evidence="2 3">
    <name type="scientific">Panagrolaimus davidi</name>
    <dbReference type="NCBI Taxonomy" id="227884"/>
    <lineage>
        <taxon>Eukaryota</taxon>
        <taxon>Metazoa</taxon>
        <taxon>Ecdysozoa</taxon>
        <taxon>Nematoda</taxon>
        <taxon>Chromadorea</taxon>
        <taxon>Rhabditida</taxon>
        <taxon>Tylenchina</taxon>
        <taxon>Panagrolaimomorpha</taxon>
        <taxon>Panagrolaimoidea</taxon>
        <taxon>Panagrolaimidae</taxon>
        <taxon>Panagrolaimus</taxon>
    </lineage>
</organism>
<keyword evidence="2" id="KW-1185">Reference proteome</keyword>
<evidence type="ECO:0000313" key="3">
    <source>
        <dbReference type="WBParaSite" id="PDA_v2.g5565.t1"/>
    </source>
</evidence>
<protein>
    <submittedName>
        <fullName evidence="3">Gag protein</fullName>
    </submittedName>
</protein>
<reference evidence="3" key="1">
    <citation type="submission" date="2022-11" db="UniProtKB">
        <authorList>
            <consortium name="WormBaseParasite"/>
        </authorList>
    </citation>
    <scope>IDENTIFICATION</scope>
</reference>
<accession>A0A914QPD5</accession>
<dbReference type="Proteomes" id="UP000887578">
    <property type="component" value="Unplaced"/>
</dbReference>
<dbReference type="WBParaSite" id="PDA_v2.g5565.t1">
    <property type="protein sequence ID" value="PDA_v2.g5565.t1"/>
    <property type="gene ID" value="PDA_v2.g5565"/>
</dbReference>
<proteinExistence type="predicted"/>
<evidence type="ECO:0000256" key="1">
    <source>
        <dbReference type="SAM" id="MobiDB-lite"/>
    </source>
</evidence>
<evidence type="ECO:0000313" key="2">
    <source>
        <dbReference type="Proteomes" id="UP000887578"/>
    </source>
</evidence>